<dbReference type="Proteomes" id="UP001203342">
    <property type="component" value="Unassembled WGS sequence"/>
</dbReference>
<dbReference type="EMBL" id="JAMLJN010000015">
    <property type="protein sequence ID" value="MCL9771204.1"/>
    <property type="molecule type" value="Genomic_DNA"/>
</dbReference>
<evidence type="ECO:0000313" key="1">
    <source>
        <dbReference type="EMBL" id="MCL9771204.1"/>
    </source>
</evidence>
<reference evidence="1 2" key="1">
    <citation type="submission" date="2022-05" db="EMBL/GenBank/DDBJ databases">
        <title>Flavobacterium sp., isolated from activated sludge.</title>
        <authorList>
            <person name="Ran Q."/>
        </authorList>
    </citation>
    <scope>NUCLEOTIDE SEQUENCE [LARGE SCALE GENOMIC DNA]</scope>
    <source>
        <strain evidence="1 2">HXWNR69</strain>
    </source>
</reference>
<dbReference type="RefSeq" id="WP_250583215.1">
    <property type="nucleotide sequence ID" value="NZ_JAMLJN010000015.1"/>
</dbReference>
<sequence length="205" mass="24379">MNIFKTIITLFFLSFWLSSTYGQEVLHEFEPLEIIDTIKSQKVIDQIKSKDVVKNSSFFFTQEYNKEKGLFLIEKKGNYWIVYNYDKYFISNYSISKHKIHSKRYVSIDISVMRSGWGENYYGWFILFDLEKRTYLVIQTFSHNSDDDKNHKKYINTRKCSSKIIYQNGTLIITRKCSSNGEKNYCSNCVESGKYKIVNNKLIKQ</sequence>
<comment type="caution">
    <text evidence="1">The sequence shown here is derived from an EMBL/GenBank/DDBJ whole genome shotgun (WGS) entry which is preliminary data.</text>
</comment>
<protein>
    <submittedName>
        <fullName evidence="1">Uncharacterized protein</fullName>
    </submittedName>
</protein>
<organism evidence="1 2">
    <name type="scientific">Flavobacterium fragile</name>
    <dbReference type="NCBI Taxonomy" id="2949085"/>
    <lineage>
        <taxon>Bacteria</taxon>
        <taxon>Pseudomonadati</taxon>
        <taxon>Bacteroidota</taxon>
        <taxon>Flavobacteriia</taxon>
        <taxon>Flavobacteriales</taxon>
        <taxon>Flavobacteriaceae</taxon>
        <taxon>Flavobacterium</taxon>
    </lineage>
</organism>
<gene>
    <name evidence="1" type="ORF">NAT47_12345</name>
</gene>
<proteinExistence type="predicted"/>
<name>A0ABT0TJS7_9FLAO</name>
<accession>A0ABT0TJS7</accession>
<evidence type="ECO:0000313" key="2">
    <source>
        <dbReference type="Proteomes" id="UP001203342"/>
    </source>
</evidence>
<keyword evidence="2" id="KW-1185">Reference proteome</keyword>